<dbReference type="InterPro" id="IPR029044">
    <property type="entry name" value="Nucleotide-diphossugar_trans"/>
</dbReference>
<dbReference type="PANTHER" id="PTHR21485:SF6">
    <property type="entry name" value="N-ACYLNEURAMINATE CYTIDYLYLTRANSFERASE-RELATED"/>
    <property type="match status" value="1"/>
</dbReference>
<organism evidence="1 2">
    <name type="scientific">Glycocaulis abyssi</name>
    <dbReference type="NCBI Taxonomy" id="1433403"/>
    <lineage>
        <taxon>Bacteria</taxon>
        <taxon>Pseudomonadati</taxon>
        <taxon>Pseudomonadota</taxon>
        <taxon>Alphaproteobacteria</taxon>
        <taxon>Maricaulales</taxon>
        <taxon>Maricaulaceae</taxon>
        <taxon>Glycocaulis</taxon>
    </lineage>
</organism>
<dbReference type="Gene3D" id="3.90.550.10">
    <property type="entry name" value="Spore Coat Polysaccharide Biosynthesis Protein SpsA, Chain A"/>
    <property type="match status" value="1"/>
</dbReference>
<dbReference type="InterPro" id="IPR003329">
    <property type="entry name" value="Cytidylyl_trans"/>
</dbReference>
<reference evidence="2" key="1">
    <citation type="journal article" date="2019" name="Int. J. Syst. Evol. Microbiol.">
        <title>The Global Catalogue of Microorganisms (GCM) 10K type strain sequencing project: providing services to taxonomists for standard genome sequencing and annotation.</title>
        <authorList>
            <consortium name="The Broad Institute Genomics Platform"/>
            <consortium name="The Broad Institute Genome Sequencing Center for Infectious Disease"/>
            <person name="Wu L."/>
            <person name="Ma J."/>
        </authorList>
    </citation>
    <scope>NUCLEOTIDE SEQUENCE [LARGE SCALE GENOMIC DNA]</scope>
    <source>
        <strain evidence="2">CCUG 62981</strain>
    </source>
</reference>
<accession>A0ABV9N7X5</accession>
<dbReference type="GO" id="GO:0016779">
    <property type="term" value="F:nucleotidyltransferase activity"/>
    <property type="evidence" value="ECO:0007669"/>
    <property type="project" value="UniProtKB-KW"/>
</dbReference>
<protein>
    <submittedName>
        <fullName evidence="1">Cytidylyltransferase domain-containing protein</fullName>
    </submittedName>
</protein>
<name>A0ABV9N7X5_9PROT</name>
<dbReference type="Pfam" id="PF02348">
    <property type="entry name" value="CTP_transf_3"/>
    <property type="match status" value="1"/>
</dbReference>
<keyword evidence="1" id="KW-0808">Transferase</keyword>
<dbReference type="CDD" id="cd02513">
    <property type="entry name" value="CMP-NeuAc_Synthase"/>
    <property type="match status" value="1"/>
</dbReference>
<proteinExistence type="predicted"/>
<dbReference type="Proteomes" id="UP001596024">
    <property type="component" value="Unassembled WGS sequence"/>
</dbReference>
<keyword evidence="2" id="KW-1185">Reference proteome</keyword>
<dbReference type="RefSeq" id="WP_371392206.1">
    <property type="nucleotide sequence ID" value="NZ_CP163421.1"/>
</dbReference>
<keyword evidence="1" id="KW-0548">Nucleotidyltransferase</keyword>
<evidence type="ECO:0000313" key="1">
    <source>
        <dbReference type="EMBL" id="MFC4724462.1"/>
    </source>
</evidence>
<gene>
    <name evidence="1" type="ORF">ACFPB0_04075</name>
</gene>
<dbReference type="PANTHER" id="PTHR21485">
    <property type="entry name" value="HAD SUPERFAMILY MEMBERS CMAS AND KDSC"/>
    <property type="match status" value="1"/>
</dbReference>
<dbReference type="EMBL" id="JBHSGQ010000001">
    <property type="protein sequence ID" value="MFC4724462.1"/>
    <property type="molecule type" value="Genomic_DNA"/>
</dbReference>
<dbReference type="InterPro" id="IPR050793">
    <property type="entry name" value="CMP-NeuNAc_synthase"/>
</dbReference>
<dbReference type="SUPFAM" id="SSF53448">
    <property type="entry name" value="Nucleotide-diphospho-sugar transferases"/>
    <property type="match status" value="1"/>
</dbReference>
<comment type="caution">
    <text evidence="1">The sequence shown here is derived from an EMBL/GenBank/DDBJ whole genome shotgun (WGS) entry which is preliminary data.</text>
</comment>
<evidence type="ECO:0000313" key="2">
    <source>
        <dbReference type="Proteomes" id="UP001596024"/>
    </source>
</evidence>
<sequence length="229" mass="25025">MSCHAYIPARAGSKGLPGKNIHPFAGRPLIAWTIEAAKAAKGVDRVIVSTDGEDIARVAEAEGAEIAWRPTHLSGDTALPKDALRYHYLEMAEPDRPEVMVLLQPTSPLRRSSDIETCVSAVASGEWDSACTFKRADTNPYRAWKIEHGAVVTFIDDIDPWQPRQALPDAIELNGAVYAVRAKPFLDDPGPGFVIGRSKPVMMDEARSADIDSALDLLIAELIRDNLER</sequence>